<dbReference type="Gene3D" id="3.40.50.300">
    <property type="entry name" value="P-loop containing nucleotide triphosphate hydrolases"/>
    <property type="match status" value="1"/>
</dbReference>
<dbReference type="GO" id="GO:0005524">
    <property type="term" value="F:ATP binding"/>
    <property type="evidence" value="ECO:0007669"/>
    <property type="project" value="InterPro"/>
</dbReference>
<dbReference type="PANTHER" id="PTHR32039:SF7">
    <property type="entry name" value="COMPETENCE PROTEIN COMM"/>
    <property type="match status" value="1"/>
</dbReference>
<dbReference type="SMART" id="SM00382">
    <property type="entry name" value="AAA"/>
    <property type="match status" value="1"/>
</dbReference>
<protein>
    <recommendedName>
        <fullName evidence="2">AAA+ ATPase domain-containing protein</fullName>
    </recommendedName>
</protein>
<name>A0A1F4U1E4_UNCKA</name>
<gene>
    <name evidence="3" type="ORF">A3K42_00190</name>
</gene>
<accession>A0A1F4U1E4</accession>
<dbReference type="InterPro" id="IPR014721">
    <property type="entry name" value="Ribsml_uS5_D2-typ_fold_subgr"/>
</dbReference>
<dbReference type="InterPro" id="IPR020568">
    <property type="entry name" value="Ribosomal_Su5_D2-typ_SF"/>
</dbReference>
<dbReference type="Pfam" id="PF13541">
    <property type="entry name" value="ChlI"/>
    <property type="match status" value="1"/>
</dbReference>
<organism evidence="3 4">
    <name type="scientific">candidate division WWE3 bacterium RBG_13_37_7</name>
    <dbReference type="NCBI Taxonomy" id="1802609"/>
    <lineage>
        <taxon>Bacteria</taxon>
        <taxon>Katanobacteria</taxon>
    </lineage>
</organism>
<dbReference type="EMBL" id="MEUS01000022">
    <property type="protein sequence ID" value="OGC38697.1"/>
    <property type="molecule type" value="Genomic_DNA"/>
</dbReference>
<evidence type="ECO:0000256" key="1">
    <source>
        <dbReference type="ARBA" id="ARBA00006354"/>
    </source>
</evidence>
<dbReference type="InterPro" id="IPR000523">
    <property type="entry name" value="Mg_chelatse_chII-like_cat_dom"/>
</dbReference>
<dbReference type="InterPro" id="IPR027417">
    <property type="entry name" value="P-loop_NTPase"/>
</dbReference>
<dbReference type="AlphaFoldDB" id="A0A1F4U1E4"/>
<dbReference type="Pfam" id="PF13335">
    <property type="entry name" value="Mg_chelatase_C"/>
    <property type="match status" value="1"/>
</dbReference>
<dbReference type="InterPro" id="IPR004482">
    <property type="entry name" value="Mg_chelat-rel"/>
</dbReference>
<comment type="caution">
    <text evidence="3">The sequence shown here is derived from an EMBL/GenBank/DDBJ whole genome shotgun (WGS) entry which is preliminary data.</text>
</comment>
<dbReference type="SUPFAM" id="SSF52540">
    <property type="entry name" value="P-loop containing nucleoside triphosphate hydrolases"/>
    <property type="match status" value="1"/>
</dbReference>
<dbReference type="SUPFAM" id="SSF54211">
    <property type="entry name" value="Ribosomal protein S5 domain 2-like"/>
    <property type="match status" value="1"/>
</dbReference>
<dbReference type="InterPro" id="IPR045006">
    <property type="entry name" value="CHLI-like"/>
</dbReference>
<dbReference type="PANTHER" id="PTHR32039">
    <property type="entry name" value="MAGNESIUM-CHELATASE SUBUNIT CHLI"/>
    <property type="match status" value="1"/>
</dbReference>
<dbReference type="InterPro" id="IPR025158">
    <property type="entry name" value="Mg_chelat-rel_C"/>
</dbReference>
<evidence type="ECO:0000259" key="2">
    <source>
        <dbReference type="SMART" id="SM00382"/>
    </source>
</evidence>
<dbReference type="Pfam" id="PF01078">
    <property type="entry name" value="Mg_chelatase"/>
    <property type="match status" value="1"/>
</dbReference>
<dbReference type="InterPro" id="IPR003593">
    <property type="entry name" value="AAA+_ATPase"/>
</dbReference>
<dbReference type="Gene3D" id="3.30.230.10">
    <property type="match status" value="1"/>
</dbReference>
<reference evidence="3 4" key="1">
    <citation type="journal article" date="2016" name="Nat. Commun.">
        <title>Thousands of microbial genomes shed light on interconnected biogeochemical processes in an aquifer system.</title>
        <authorList>
            <person name="Anantharaman K."/>
            <person name="Brown C.T."/>
            <person name="Hug L.A."/>
            <person name="Sharon I."/>
            <person name="Castelle C.J."/>
            <person name="Probst A.J."/>
            <person name="Thomas B.C."/>
            <person name="Singh A."/>
            <person name="Wilkins M.J."/>
            <person name="Karaoz U."/>
            <person name="Brodie E.L."/>
            <person name="Williams K.H."/>
            <person name="Hubbard S.S."/>
            <person name="Banfield J.F."/>
        </authorList>
    </citation>
    <scope>NUCLEOTIDE SEQUENCE [LARGE SCALE GENOMIC DNA]</scope>
</reference>
<dbReference type="Proteomes" id="UP000178270">
    <property type="component" value="Unassembled WGS sequence"/>
</dbReference>
<dbReference type="NCBIfam" id="TIGR00368">
    <property type="entry name" value="YifB family Mg chelatase-like AAA ATPase"/>
    <property type="match status" value="1"/>
</dbReference>
<sequence>MLTKVKSLAFHGLEAISIDVEVNVSKRGLPSFDIVGLPNKSIGESKHRLLVAFGNSGINLANRKILVNLAPADLHKDGSFYDLPIAVGILCAELNIPVPKSSVFFGEISLDGGLRHTPGALLVSLFAHENSVKNIFIPNMCINEAAVVRDVNIFGVENLGNLKNLLLKGIDGVANIRPNNNVENVNNTGESFYPFDNAVKVEEIIGQFYAKRALEICAAGGHNVLMVGPPGVGKTLLAKSMISILPPLTEEESIEVTKIYTLLGKIPPGGSLVLDRPFRSPHHTVSRAGLLGGGVIPFPGEVSLAHRGILFMDEFCEFSSNVTESLRQPIEEGKVLITRNKRVASFPSKFTLIAASNPCPCGFLGHPKVECKCTPAKIEAYRKKLSGPIMDRIDLHINVLPVNSEDLVESNMLRDSGGTSVTAPTHVSCKPVDTTESIRDRVLQARNVQRERFAGDAIFCNAEMSIVHLKKFCQLDKDSRSILNTAADKMNLSMRSYFKIIKVARTIADINGREEIVYSDIAEALQYRFKT</sequence>
<proteinExistence type="inferred from homology"/>
<comment type="similarity">
    <text evidence="1">Belongs to the Mg-chelatase subunits D/I family. ComM subfamily.</text>
</comment>
<evidence type="ECO:0000313" key="4">
    <source>
        <dbReference type="Proteomes" id="UP000178270"/>
    </source>
</evidence>
<feature type="domain" description="AAA+ ATPase" evidence="2">
    <location>
        <begin position="220"/>
        <end position="403"/>
    </location>
</feature>
<evidence type="ECO:0000313" key="3">
    <source>
        <dbReference type="EMBL" id="OGC38697.1"/>
    </source>
</evidence>